<sequence length="290" mass="32292">MRWWEPRDGWLTRARRGGAYQRFVDRTDDVMLGLSVVFVVVLVWPVLDRNLSASAREWFHWADVTIWGIFVVEYLTRFVLAPERGRFVRDHLPDLVVVLIPPLRGLRIVAVLPRLLGLVSMVGRLSRQSLAVRTGTYTAILAIGVLFAGAVTVYGAERDNPDANIRTFPDALWWAMTTMTTVGYGDRFPVTAQGRAMAAVLMLAGIAILGIVTASIAAWFIGQFTAVASAVEEEVDRDTEMLSAVRELSQRLERLESRLDDVVGQVDDTRHAEKGRTGTEPALTRDDLGI</sequence>
<dbReference type="SUPFAM" id="SSF81324">
    <property type="entry name" value="Voltage-gated potassium channels"/>
    <property type="match status" value="1"/>
</dbReference>
<keyword evidence="12" id="KW-1185">Reference proteome</keyword>
<comment type="caution">
    <text evidence="11">The sequence shown here is derived from an EMBL/GenBank/DDBJ whole genome shotgun (WGS) entry which is preliminary data.</text>
</comment>
<evidence type="ECO:0000256" key="9">
    <source>
        <dbReference type="SAM" id="Phobius"/>
    </source>
</evidence>
<keyword evidence="5" id="KW-0406">Ion transport</keyword>
<feature type="transmembrane region" description="Helical" evidence="9">
    <location>
        <begin position="196"/>
        <end position="221"/>
    </location>
</feature>
<comment type="subcellular location">
    <subcellularLocation>
        <location evidence="1">Membrane</location>
        <topology evidence="1">Multi-pass membrane protein</topology>
    </subcellularLocation>
</comment>
<dbReference type="PANTHER" id="PTHR11537">
    <property type="entry name" value="VOLTAGE-GATED POTASSIUM CHANNEL"/>
    <property type="match status" value="1"/>
</dbReference>
<keyword evidence="2" id="KW-0813">Transport</keyword>
<proteinExistence type="predicted"/>
<dbReference type="Gene3D" id="1.10.287.70">
    <property type="match status" value="1"/>
</dbReference>
<reference evidence="12" key="1">
    <citation type="journal article" date="2019" name="Int. J. Syst. Evol. Microbiol.">
        <title>The Global Catalogue of Microorganisms (GCM) 10K type strain sequencing project: providing services to taxonomists for standard genome sequencing and annotation.</title>
        <authorList>
            <consortium name="The Broad Institute Genomics Platform"/>
            <consortium name="The Broad Institute Genome Sequencing Center for Infectious Disease"/>
            <person name="Wu L."/>
            <person name="Ma J."/>
        </authorList>
    </citation>
    <scope>NUCLEOTIDE SEQUENCE [LARGE SCALE GENOMIC DNA]</scope>
    <source>
        <strain evidence="12">JCM 10425</strain>
    </source>
</reference>
<organism evidence="11 12">
    <name type="scientific">Cryptosporangium japonicum</name>
    <dbReference type="NCBI Taxonomy" id="80872"/>
    <lineage>
        <taxon>Bacteria</taxon>
        <taxon>Bacillati</taxon>
        <taxon>Actinomycetota</taxon>
        <taxon>Actinomycetes</taxon>
        <taxon>Cryptosporangiales</taxon>
        <taxon>Cryptosporangiaceae</taxon>
        <taxon>Cryptosporangium</taxon>
    </lineage>
</organism>
<evidence type="ECO:0000256" key="6">
    <source>
        <dbReference type="ARBA" id="ARBA00023136"/>
    </source>
</evidence>
<evidence type="ECO:0000256" key="7">
    <source>
        <dbReference type="ARBA" id="ARBA00023303"/>
    </source>
</evidence>
<feature type="transmembrane region" description="Helical" evidence="9">
    <location>
        <begin position="30"/>
        <end position="47"/>
    </location>
</feature>
<evidence type="ECO:0000256" key="2">
    <source>
        <dbReference type="ARBA" id="ARBA00022448"/>
    </source>
</evidence>
<dbReference type="EMBL" id="BAAAGX010000022">
    <property type="protein sequence ID" value="GAA0262879.1"/>
    <property type="molecule type" value="Genomic_DNA"/>
</dbReference>
<keyword evidence="7" id="KW-0407">Ion channel</keyword>
<dbReference type="Proteomes" id="UP001500967">
    <property type="component" value="Unassembled WGS sequence"/>
</dbReference>
<feature type="domain" description="Potassium channel" evidence="10">
    <location>
        <begin position="145"/>
        <end position="220"/>
    </location>
</feature>
<dbReference type="InterPro" id="IPR027359">
    <property type="entry name" value="Volt_channel_dom_sf"/>
</dbReference>
<dbReference type="InterPro" id="IPR013099">
    <property type="entry name" value="K_chnl_dom"/>
</dbReference>
<protein>
    <recommendedName>
        <fullName evidence="10">Potassium channel domain-containing protein</fullName>
    </recommendedName>
</protein>
<evidence type="ECO:0000256" key="5">
    <source>
        <dbReference type="ARBA" id="ARBA00023065"/>
    </source>
</evidence>
<feature type="transmembrane region" description="Helical" evidence="9">
    <location>
        <begin position="136"/>
        <end position="156"/>
    </location>
</feature>
<keyword evidence="3 9" id="KW-0812">Transmembrane</keyword>
<keyword evidence="6 9" id="KW-0472">Membrane</keyword>
<feature type="region of interest" description="Disordered" evidence="8">
    <location>
        <begin position="266"/>
        <end position="290"/>
    </location>
</feature>
<evidence type="ECO:0000256" key="4">
    <source>
        <dbReference type="ARBA" id="ARBA00022989"/>
    </source>
</evidence>
<evidence type="ECO:0000256" key="8">
    <source>
        <dbReference type="SAM" id="MobiDB-lite"/>
    </source>
</evidence>
<evidence type="ECO:0000256" key="1">
    <source>
        <dbReference type="ARBA" id="ARBA00004141"/>
    </source>
</evidence>
<gene>
    <name evidence="11" type="ORF">GCM10009539_55960</name>
</gene>
<name>A0ABP3EJA7_9ACTN</name>
<evidence type="ECO:0000256" key="3">
    <source>
        <dbReference type="ARBA" id="ARBA00022692"/>
    </source>
</evidence>
<keyword evidence="4 9" id="KW-1133">Transmembrane helix</keyword>
<accession>A0ABP3EJA7</accession>
<dbReference type="Gene3D" id="1.20.120.350">
    <property type="entry name" value="Voltage-gated potassium channels. Chain C"/>
    <property type="match status" value="1"/>
</dbReference>
<dbReference type="InterPro" id="IPR028325">
    <property type="entry name" value="VG_K_chnl"/>
</dbReference>
<evidence type="ECO:0000313" key="11">
    <source>
        <dbReference type="EMBL" id="GAA0262879.1"/>
    </source>
</evidence>
<dbReference type="PANTHER" id="PTHR11537:SF254">
    <property type="entry name" value="POTASSIUM VOLTAGE-GATED CHANNEL PROTEIN SHAB"/>
    <property type="match status" value="1"/>
</dbReference>
<feature type="transmembrane region" description="Helical" evidence="9">
    <location>
        <begin position="59"/>
        <end position="80"/>
    </location>
</feature>
<evidence type="ECO:0000313" key="12">
    <source>
        <dbReference type="Proteomes" id="UP001500967"/>
    </source>
</evidence>
<dbReference type="Pfam" id="PF07885">
    <property type="entry name" value="Ion_trans_2"/>
    <property type="match status" value="1"/>
</dbReference>
<dbReference type="RefSeq" id="WP_344651906.1">
    <property type="nucleotide sequence ID" value="NZ_BAAAGX010000022.1"/>
</dbReference>
<evidence type="ECO:0000259" key="10">
    <source>
        <dbReference type="Pfam" id="PF07885"/>
    </source>
</evidence>